<feature type="compositionally biased region" description="Polar residues" evidence="1">
    <location>
        <begin position="290"/>
        <end position="323"/>
    </location>
</feature>
<evidence type="ECO:0000256" key="1">
    <source>
        <dbReference type="SAM" id="MobiDB-lite"/>
    </source>
</evidence>
<feature type="compositionally biased region" description="Basic and acidic residues" evidence="1">
    <location>
        <begin position="150"/>
        <end position="159"/>
    </location>
</feature>
<dbReference type="AlphaFoldDB" id="A0A9P0BQV9"/>
<feature type="compositionally biased region" description="Polar residues" evidence="1">
    <location>
        <begin position="334"/>
        <end position="356"/>
    </location>
</feature>
<name>A0A9P0BQV9_CHRIL</name>
<organism evidence="2 3">
    <name type="scientific">Chrysodeixis includens</name>
    <name type="common">Soybean looper</name>
    <name type="synonym">Pseudoplusia includens</name>
    <dbReference type="NCBI Taxonomy" id="689277"/>
    <lineage>
        <taxon>Eukaryota</taxon>
        <taxon>Metazoa</taxon>
        <taxon>Ecdysozoa</taxon>
        <taxon>Arthropoda</taxon>
        <taxon>Hexapoda</taxon>
        <taxon>Insecta</taxon>
        <taxon>Pterygota</taxon>
        <taxon>Neoptera</taxon>
        <taxon>Endopterygota</taxon>
        <taxon>Lepidoptera</taxon>
        <taxon>Glossata</taxon>
        <taxon>Ditrysia</taxon>
        <taxon>Noctuoidea</taxon>
        <taxon>Noctuidae</taxon>
        <taxon>Plusiinae</taxon>
        <taxon>Chrysodeixis</taxon>
    </lineage>
</organism>
<feature type="compositionally biased region" description="Polar residues" evidence="1">
    <location>
        <begin position="687"/>
        <end position="705"/>
    </location>
</feature>
<dbReference type="OrthoDB" id="7377039at2759"/>
<dbReference type="EMBL" id="LR824029">
    <property type="protein sequence ID" value="CAH0598707.1"/>
    <property type="molecule type" value="Genomic_DNA"/>
</dbReference>
<feature type="compositionally biased region" description="Basic and acidic residues" evidence="1">
    <location>
        <begin position="666"/>
        <end position="683"/>
    </location>
</feature>
<feature type="region of interest" description="Disordered" evidence="1">
    <location>
        <begin position="372"/>
        <end position="436"/>
    </location>
</feature>
<proteinExistence type="predicted"/>
<feature type="region of interest" description="Disordered" evidence="1">
    <location>
        <begin position="637"/>
        <end position="713"/>
    </location>
</feature>
<feature type="region of interest" description="Disordered" evidence="1">
    <location>
        <begin position="127"/>
        <end position="159"/>
    </location>
</feature>
<keyword evidence="3" id="KW-1185">Reference proteome</keyword>
<sequence>MKLWANLSKLINVTETPNERALHNIAIMISAYLEHQNAKPTTETYKVKVETPRDRVGEVILKVKKMIDDEESVSAKSISRLIIKSLKPFYEDIQNSECQKMNEDSLASSVDLLYKTFLENAECRNDEDNGLNLRKRGGKNIHTLSGKSKTANDNDRPETKSILVEDELYKAITKGQIPRERPPHRKFRRIFRRSKPVKANNGLFRSPKSANSSDKKRVRLHAKPITKKLRKSLLKTDGENRTRCGRYAFRKFSVSLRPLIDRFMSLLECELDNTLRSLKYNKVPKDPLSSYVTKKGSTGSIQTEKPSVRQQKTRKNTLQSSNHVTRKLQRQNRYDMSQENEQTAEYPSSKQISAERVTGTNYMSSVLNSFKSNSDDIIDTNRKNNIQTPPKYDDYDEIVYKTRSGNSNDLNSKLKVNRNNDGTSNKKDNSNVKDEETEISFKDLLVEKDTSESVLISRNREKALRITKNESKDEYIKDDPDKANLRHNDRFMYGKLNENQGDNIKVFLQNARDSSLKAPEFAAPFALNSNKGYVELTHLIKYPKIIVYRPQFLVKNTMPYDDFLKTVSNINMTNDEVRLMKIVRHLPDNTVKVLFETEDFEAPLEVRNFRETRRWDLPLSIIKSLSQKGIDATTELRHVKEDEKPSDSNDIKDFDEYFDDQTSNNKSDDKIEADVNFFDEKAIGRQLPSTSDSDPTLNSDSNAPAGSSDDILPLSRGKFFDQLTSTGSNMLPGLTSGLGSGLTSGLGSGLTSGLGSGLTSGLGSGLTSGLGSGLTSGLGSGLTSGLGSGLISGLGSGLTSSLGSGFDSTNNGFSMNPMGSMNTNGFLSNILPSMSNSLPGLNTLNTGMDLNQLLSPTNSQYDTNSMSQLMNFDQSLLNMNQQLTSDPMSINSLLQWKIDMLKKLQVM</sequence>
<feature type="compositionally biased region" description="Basic and acidic residues" evidence="1">
    <location>
        <begin position="424"/>
        <end position="436"/>
    </location>
</feature>
<evidence type="ECO:0000313" key="3">
    <source>
        <dbReference type="Proteomes" id="UP001154114"/>
    </source>
</evidence>
<reference evidence="2" key="1">
    <citation type="submission" date="2021-12" db="EMBL/GenBank/DDBJ databases">
        <authorList>
            <person name="King R."/>
        </authorList>
    </citation>
    <scope>NUCLEOTIDE SEQUENCE</scope>
</reference>
<protein>
    <submittedName>
        <fullName evidence="2">Uncharacterized protein</fullName>
    </submittedName>
</protein>
<gene>
    <name evidence="2" type="ORF">CINC_LOCUS8370</name>
</gene>
<evidence type="ECO:0000313" key="2">
    <source>
        <dbReference type="EMBL" id="CAH0598707.1"/>
    </source>
</evidence>
<feature type="compositionally biased region" description="Basic and acidic residues" evidence="1">
    <location>
        <begin position="637"/>
        <end position="655"/>
    </location>
</feature>
<accession>A0A9P0BQV9</accession>
<dbReference type="Proteomes" id="UP001154114">
    <property type="component" value="Chromosome 26"/>
</dbReference>
<feature type="region of interest" description="Disordered" evidence="1">
    <location>
        <begin position="284"/>
        <end position="356"/>
    </location>
</feature>